<dbReference type="PANTHER" id="PTHR46250:SF18">
    <property type="entry name" value="MYB_SANT-LIKE DOMAIN-CONTAINING PROTEIN"/>
    <property type="match status" value="1"/>
</dbReference>
<organism evidence="2">
    <name type="scientific">Ananas comosus var. bracteatus</name>
    <name type="common">red pineapple</name>
    <dbReference type="NCBI Taxonomy" id="296719"/>
    <lineage>
        <taxon>Eukaryota</taxon>
        <taxon>Viridiplantae</taxon>
        <taxon>Streptophyta</taxon>
        <taxon>Embryophyta</taxon>
        <taxon>Tracheophyta</taxon>
        <taxon>Spermatophyta</taxon>
        <taxon>Magnoliopsida</taxon>
        <taxon>Liliopsida</taxon>
        <taxon>Poales</taxon>
        <taxon>Bromeliaceae</taxon>
        <taxon>Bromelioideae</taxon>
        <taxon>Ananas</taxon>
    </lineage>
</organism>
<sequence length="107" mass="11777">MDKNVYDNWVKSHPNAVGLRGKSFPYFEELLIVFGKDRATGITTESPANAVANIKGEETNQRASAQNPNVEMAIADESNSLGPTNPNAGQWRKTRKRRSLGTDDSIN</sequence>
<evidence type="ECO:0000256" key="1">
    <source>
        <dbReference type="SAM" id="MobiDB-lite"/>
    </source>
</evidence>
<dbReference type="PANTHER" id="PTHR46250">
    <property type="entry name" value="MYB/SANT-LIKE DNA-BINDING DOMAIN PROTEIN-RELATED"/>
    <property type="match status" value="1"/>
</dbReference>
<proteinExistence type="predicted"/>
<accession>A0A6V7P4T0</accession>
<dbReference type="EMBL" id="LR862145">
    <property type="protein sequence ID" value="CAD1825800.1"/>
    <property type="molecule type" value="Genomic_DNA"/>
</dbReference>
<protein>
    <submittedName>
        <fullName evidence="2">Uncharacterized protein</fullName>
    </submittedName>
</protein>
<gene>
    <name evidence="2" type="ORF">CB5_LOCUS9011</name>
</gene>
<reference evidence="2" key="1">
    <citation type="submission" date="2020-07" db="EMBL/GenBank/DDBJ databases">
        <authorList>
            <person name="Lin J."/>
        </authorList>
    </citation>
    <scope>NUCLEOTIDE SEQUENCE</scope>
</reference>
<dbReference type="AlphaFoldDB" id="A0A6V7P4T0"/>
<name>A0A6V7P4T0_ANACO</name>
<feature type="compositionally biased region" description="Polar residues" evidence="1">
    <location>
        <begin position="77"/>
        <end position="88"/>
    </location>
</feature>
<feature type="region of interest" description="Disordered" evidence="1">
    <location>
        <begin position="58"/>
        <end position="107"/>
    </location>
</feature>
<evidence type="ECO:0000313" key="2">
    <source>
        <dbReference type="EMBL" id="CAD1825800.1"/>
    </source>
</evidence>